<name>A0AAU9UPK6_EUPED</name>
<evidence type="ECO:0000313" key="3">
    <source>
        <dbReference type="Proteomes" id="UP001153954"/>
    </source>
</evidence>
<dbReference type="AlphaFoldDB" id="A0AAU9UPK6"/>
<sequence>MKLLLVLVVCGFVAAAPNAQKHDVIVVENISIDERNWLLDGLVTLIINTIRNFINNGMGILGIPPLDPLKLDDLHIDLPLGLINLDLQLEKIVLAGLGGFVVHSSKLDVNELSFDLDISVPRLDISCDLYDLTGDLLTAIPLYGKGKAEFVVEDLKIKAKLFLKQSDNEKAVIIDRIEGASFEIPSFKSNLDGAIGGGDIDAIVNAIIEEVLVDYVNRFHGAISTIASELIINVGNPILEQLDTWGLLAPFLPRPRVNL</sequence>
<dbReference type="SMART" id="SM00700">
    <property type="entry name" value="JHBP"/>
    <property type="match status" value="1"/>
</dbReference>
<reference evidence="2" key="1">
    <citation type="submission" date="2022-03" db="EMBL/GenBank/DDBJ databases">
        <authorList>
            <person name="Tunstrom K."/>
        </authorList>
    </citation>
    <scope>NUCLEOTIDE SEQUENCE</scope>
</reference>
<keyword evidence="3" id="KW-1185">Reference proteome</keyword>
<dbReference type="EMBL" id="CAKOGL010000022">
    <property type="protein sequence ID" value="CAH2099831.1"/>
    <property type="molecule type" value="Genomic_DNA"/>
</dbReference>
<protein>
    <submittedName>
        <fullName evidence="2">Uncharacterized protein</fullName>
    </submittedName>
</protein>
<feature type="chain" id="PRO_5043784715" evidence="1">
    <location>
        <begin position="16"/>
        <end position="259"/>
    </location>
</feature>
<dbReference type="PANTHER" id="PTHR11008">
    <property type="entry name" value="PROTEIN TAKEOUT-LIKE PROTEIN"/>
    <property type="match status" value="1"/>
</dbReference>
<dbReference type="PANTHER" id="PTHR11008:SF9">
    <property type="entry name" value="PROTEIN TAKEOUT-LIKE PROTEIN"/>
    <property type="match status" value="1"/>
</dbReference>
<dbReference type="InterPro" id="IPR038606">
    <property type="entry name" value="To_sf"/>
</dbReference>
<comment type="caution">
    <text evidence="2">The sequence shown here is derived from an EMBL/GenBank/DDBJ whole genome shotgun (WGS) entry which is preliminary data.</text>
</comment>
<dbReference type="InterPro" id="IPR010562">
    <property type="entry name" value="Haemolymph_juvenile_hormone-bd"/>
</dbReference>
<dbReference type="Proteomes" id="UP001153954">
    <property type="component" value="Unassembled WGS sequence"/>
</dbReference>
<gene>
    <name evidence="2" type="ORF">EEDITHA_LOCUS14757</name>
</gene>
<organism evidence="2 3">
    <name type="scientific">Euphydryas editha</name>
    <name type="common">Edith's checkerspot</name>
    <dbReference type="NCBI Taxonomy" id="104508"/>
    <lineage>
        <taxon>Eukaryota</taxon>
        <taxon>Metazoa</taxon>
        <taxon>Ecdysozoa</taxon>
        <taxon>Arthropoda</taxon>
        <taxon>Hexapoda</taxon>
        <taxon>Insecta</taxon>
        <taxon>Pterygota</taxon>
        <taxon>Neoptera</taxon>
        <taxon>Endopterygota</taxon>
        <taxon>Lepidoptera</taxon>
        <taxon>Glossata</taxon>
        <taxon>Ditrysia</taxon>
        <taxon>Papilionoidea</taxon>
        <taxon>Nymphalidae</taxon>
        <taxon>Nymphalinae</taxon>
        <taxon>Euphydryas</taxon>
    </lineage>
</organism>
<evidence type="ECO:0000256" key="1">
    <source>
        <dbReference type="SAM" id="SignalP"/>
    </source>
</evidence>
<dbReference type="Pfam" id="PF06585">
    <property type="entry name" value="JHBP"/>
    <property type="match status" value="1"/>
</dbReference>
<evidence type="ECO:0000313" key="2">
    <source>
        <dbReference type="EMBL" id="CAH2099831.1"/>
    </source>
</evidence>
<proteinExistence type="predicted"/>
<accession>A0AAU9UPK6</accession>
<keyword evidence="1" id="KW-0732">Signal</keyword>
<dbReference type="Gene3D" id="3.15.10.30">
    <property type="entry name" value="Haemolymph juvenile hormone binding protein"/>
    <property type="match status" value="1"/>
</dbReference>
<feature type="signal peptide" evidence="1">
    <location>
        <begin position="1"/>
        <end position="15"/>
    </location>
</feature>